<evidence type="ECO:0000256" key="1">
    <source>
        <dbReference type="SAM" id="Coils"/>
    </source>
</evidence>
<dbReference type="GeneID" id="20249670"/>
<proteinExistence type="predicted"/>
<accession>V4A3U3</accession>
<keyword evidence="1" id="KW-0175">Coiled coil</keyword>
<reference evidence="2 3" key="1">
    <citation type="journal article" date="2013" name="Nature">
        <title>Insights into bilaterian evolution from three spiralian genomes.</title>
        <authorList>
            <person name="Simakov O."/>
            <person name="Marletaz F."/>
            <person name="Cho S.J."/>
            <person name="Edsinger-Gonzales E."/>
            <person name="Havlak P."/>
            <person name="Hellsten U."/>
            <person name="Kuo D.H."/>
            <person name="Larsson T."/>
            <person name="Lv J."/>
            <person name="Arendt D."/>
            <person name="Savage R."/>
            <person name="Osoegawa K."/>
            <person name="de Jong P."/>
            <person name="Grimwood J."/>
            <person name="Chapman J.A."/>
            <person name="Shapiro H."/>
            <person name="Aerts A."/>
            <person name="Otillar R.P."/>
            <person name="Terry A.Y."/>
            <person name="Boore J.L."/>
            <person name="Grigoriev I.V."/>
            <person name="Lindberg D.R."/>
            <person name="Seaver E.C."/>
            <person name="Weisblat D.A."/>
            <person name="Putnam N.H."/>
            <person name="Rokhsar D.S."/>
        </authorList>
    </citation>
    <scope>NUCLEOTIDE SEQUENCE [LARGE SCALE GENOMIC DNA]</scope>
</reference>
<organism evidence="2 3">
    <name type="scientific">Lottia gigantea</name>
    <name type="common">Giant owl limpet</name>
    <dbReference type="NCBI Taxonomy" id="225164"/>
    <lineage>
        <taxon>Eukaryota</taxon>
        <taxon>Metazoa</taxon>
        <taxon>Spiralia</taxon>
        <taxon>Lophotrochozoa</taxon>
        <taxon>Mollusca</taxon>
        <taxon>Gastropoda</taxon>
        <taxon>Patellogastropoda</taxon>
        <taxon>Lottioidea</taxon>
        <taxon>Lottiidae</taxon>
        <taxon>Lottia</taxon>
    </lineage>
</organism>
<gene>
    <name evidence="2" type="ORF">LOTGIDRAFT_234878</name>
</gene>
<feature type="coiled-coil region" evidence="1">
    <location>
        <begin position="124"/>
        <end position="158"/>
    </location>
</feature>
<dbReference type="HOGENOM" id="CLU_925267_0_0_1"/>
<evidence type="ECO:0000313" key="2">
    <source>
        <dbReference type="EMBL" id="ESO87891.1"/>
    </source>
</evidence>
<protein>
    <submittedName>
        <fullName evidence="2">Uncharacterized protein</fullName>
    </submittedName>
</protein>
<keyword evidence="3" id="KW-1185">Reference proteome</keyword>
<dbReference type="Gene3D" id="1.10.287.2610">
    <property type="match status" value="1"/>
</dbReference>
<dbReference type="AlphaFoldDB" id="V4A3U3"/>
<sequence>MNVAGEKAQVGAQINVVNPNVYNTCIKNYVTVLQGTQENFNEQINCIRAKWKDIEATEDATDETTVLVEKVTDNAEEIAKKLKSMREALKQKVVYMNELLNEVVALRADCSDVLTVSKWADCEEEYMQAEERIEERRIEKLQQERKELEMGLSIVRAQYKTALSDLCEADEKLQRLKMVVEELEDTKSSEISAWQETVRIKDSTKKRSPEDIKILKKNIQELRKKIERMEKRRRSEKEEYRTLQQQCLDAVDRMKELNSAIINRDVVALGIQCNLDQETTTESENSQPLSIEDISTSVITC</sequence>
<evidence type="ECO:0000313" key="3">
    <source>
        <dbReference type="Proteomes" id="UP000030746"/>
    </source>
</evidence>
<dbReference type="KEGG" id="lgi:LOTGIDRAFT_234878"/>
<dbReference type="EMBL" id="KB202823">
    <property type="protein sequence ID" value="ESO87891.1"/>
    <property type="molecule type" value="Genomic_DNA"/>
</dbReference>
<dbReference type="CTD" id="20249670"/>
<name>V4A3U3_LOTGI</name>
<feature type="coiled-coil region" evidence="1">
    <location>
        <begin position="212"/>
        <end position="260"/>
    </location>
</feature>
<dbReference type="RefSeq" id="XP_009061492.1">
    <property type="nucleotide sequence ID" value="XM_009063244.1"/>
</dbReference>
<dbReference type="Proteomes" id="UP000030746">
    <property type="component" value="Unassembled WGS sequence"/>
</dbReference>